<dbReference type="PANTHER" id="PTHR33908">
    <property type="entry name" value="MANNOSYLTRANSFERASE YKCB-RELATED"/>
    <property type="match status" value="1"/>
</dbReference>
<sequence length="422" mass="48932">MESASTQERQKMVKQESTYYPPLYYFSGSLIYRVFYETGLLSRVFLVRITQLIFIIFTVYLSYLISKIVFPKEEIIQLMIPTLVSFHPMFTFVSSGINSDNIMNFLFTLVTYLILRLFNSRYNIRLFISLGIIIGLGFLSRPNFILVAGIATLFVLIKLILVKDFKRSIKSLFIYIFATIISGGWWLIIPLFTSSHFSLDIGRVNYTYTPPTFAQHFSDTMKKIIAETIPWYWGVFKWLGVVLPRIVGKILMRFLVLAGLGMVLYLIQKIKSKKIDKELINLSILGILFFTYSGGIIFFDYIYKLTRGYSLGIQGRYFFPPITAEMIILTVGLTAFFPKKLVKARNLFIKTLGSGMIVLNGIALHTVISSYYDLLPFSKFITQASQYKPWFLKGNFLSLIFLFYFSFLLLFIYRMVKFKKTV</sequence>
<keyword evidence="3" id="KW-0328">Glycosyltransferase</keyword>
<keyword evidence="6 8" id="KW-1133">Transmembrane helix</keyword>
<dbReference type="Pfam" id="PF13231">
    <property type="entry name" value="PMT_2"/>
    <property type="match status" value="1"/>
</dbReference>
<evidence type="ECO:0000256" key="5">
    <source>
        <dbReference type="ARBA" id="ARBA00022692"/>
    </source>
</evidence>
<dbReference type="GO" id="GO:0009103">
    <property type="term" value="P:lipopolysaccharide biosynthetic process"/>
    <property type="evidence" value="ECO:0007669"/>
    <property type="project" value="UniProtKB-ARBA"/>
</dbReference>
<evidence type="ECO:0000256" key="6">
    <source>
        <dbReference type="ARBA" id="ARBA00022989"/>
    </source>
</evidence>
<keyword evidence="5 8" id="KW-0812">Transmembrane</keyword>
<feature type="transmembrane region" description="Helical" evidence="8">
    <location>
        <begin position="122"/>
        <end position="138"/>
    </location>
</feature>
<dbReference type="InterPro" id="IPR038731">
    <property type="entry name" value="RgtA/B/C-like"/>
</dbReference>
<comment type="caution">
    <text evidence="10">The sequence shown here is derived from an EMBL/GenBank/DDBJ whole genome shotgun (WGS) entry which is preliminary data.</text>
</comment>
<dbReference type="GO" id="GO:0005886">
    <property type="term" value="C:plasma membrane"/>
    <property type="evidence" value="ECO:0007669"/>
    <property type="project" value="UniProtKB-SubCell"/>
</dbReference>
<accession>A0A0G0Q1P8</accession>
<protein>
    <recommendedName>
        <fullName evidence="9">Glycosyltransferase RgtA/B/C/D-like domain-containing protein</fullName>
    </recommendedName>
</protein>
<dbReference type="EMBL" id="LBXN01000003">
    <property type="protein sequence ID" value="KKR34294.1"/>
    <property type="molecule type" value="Genomic_DNA"/>
</dbReference>
<evidence type="ECO:0000256" key="3">
    <source>
        <dbReference type="ARBA" id="ARBA00022676"/>
    </source>
</evidence>
<feature type="transmembrane region" description="Helical" evidence="8">
    <location>
        <begin position="173"/>
        <end position="193"/>
    </location>
</feature>
<evidence type="ECO:0000256" key="8">
    <source>
        <dbReference type="SAM" id="Phobius"/>
    </source>
</evidence>
<feature type="transmembrane region" description="Helical" evidence="8">
    <location>
        <begin position="318"/>
        <end position="337"/>
    </location>
</feature>
<feature type="transmembrane region" description="Helical" evidence="8">
    <location>
        <begin position="144"/>
        <end position="161"/>
    </location>
</feature>
<name>A0A0G0Q1P8_9BACT</name>
<organism evidence="10 11">
    <name type="scientific">Candidatus Gottesmanbacteria bacterium GW2011_GWC2_39_8</name>
    <dbReference type="NCBI Taxonomy" id="1618450"/>
    <lineage>
        <taxon>Bacteria</taxon>
        <taxon>Candidatus Gottesmaniibacteriota</taxon>
    </lineage>
</organism>
<evidence type="ECO:0000259" key="9">
    <source>
        <dbReference type="Pfam" id="PF13231"/>
    </source>
</evidence>
<keyword evidence="4" id="KW-0808">Transferase</keyword>
<evidence type="ECO:0000256" key="4">
    <source>
        <dbReference type="ARBA" id="ARBA00022679"/>
    </source>
</evidence>
<feature type="transmembrane region" description="Helical" evidence="8">
    <location>
        <begin position="45"/>
        <end position="63"/>
    </location>
</feature>
<dbReference type="GO" id="GO:0016763">
    <property type="term" value="F:pentosyltransferase activity"/>
    <property type="evidence" value="ECO:0007669"/>
    <property type="project" value="TreeGrafter"/>
</dbReference>
<feature type="transmembrane region" description="Helical" evidence="8">
    <location>
        <begin position="246"/>
        <end position="267"/>
    </location>
</feature>
<gene>
    <name evidence="10" type="ORF">UT63_C0003G0010</name>
</gene>
<reference evidence="10 11" key="1">
    <citation type="journal article" date="2015" name="Nature">
        <title>rRNA introns, odd ribosomes, and small enigmatic genomes across a large radiation of phyla.</title>
        <authorList>
            <person name="Brown C.T."/>
            <person name="Hug L.A."/>
            <person name="Thomas B.C."/>
            <person name="Sharon I."/>
            <person name="Castelle C.J."/>
            <person name="Singh A."/>
            <person name="Wilkins M.J."/>
            <person name="Williams K.H."/>
            <person name="Banfield J.F."/>
        </authorList>
    </citation>
    <scope>NUCLEOTIDE SEQUENCE [LARGE SCALE GENOMIC DNA]</scope>
</reference>
<keyword evidence="2" id="KW-1003">Cell membrane</keyword>
<feature type="transmembrane region" description="Helical" evidence="8">
    <location>
        <begin position="75"/>
        <end position="93"/>
    </location>
</feature>
<evidence type="ECO:0000313" key="11">
    <source>
        <dbReference type="Proteomes" id="UP000034539"/>
    </source>
</evidence>
<dbReference type="AlphaFoldDB" id="A0A0G0Q1P8"/>
<evidence type="ECO:0000256" key="7">
    <source>
        <dbReference type="ARBA" id="ARBA00023136"/>
    </source>
</evidence>
<proteinExistence type="predicted"/>
<dbReference type="Proteomes" id="UP000034539">
    <property type="component" value="Unassembled WGS sequence"/>
</dbReference>
<dbReference type="InterPro" id="IPR050297">
    <property type="entry name" value="LipidA_mod_glycosyltrf_83"/>
</dbReference>
<dbReference type="PANTHER" id="PTHR33908:SF11">
    <property type="entry name" value="MEMBRANE PROTEIN"/>
    <property type="match status" value="1"/>
</dbReference>
<feature type="domain" description="Glycosyltransferase RgtA/B/C/D-like" evidence="9">
    <location>
        <begin position="21"/>
        <end position="182"/>
    </location>
</feature>
<evidence type="ECO:0000256" key="1">
    <source>
        <dbReference type="ARBA" id="ARBA00004651"/>
    </source>
</evidence>
<comment type="subcellular location">
    <subcellularLocation>
        <location evidence="1">Cell membrane</location>
        <topology evidence="1">Multi-pass membrane protein</topology>
    </subcellularLocation>
</comment>
<evidence type="ECO:0000313" key="10">
    <source>
        <dbReference type="EMBL" id="KKR34294.1"/>
    </source>
</evidence>
<feature type="transmembrane region" description="Helical" evidence="8">
    <location>
        <begin position="392"/>
        <end position="413"/>
    </location>
</feature>
<feature type="transmembrane region" description="Helical" evidence="8">
    <location>
        <begin position="279"/>
        <end position="298"/>
    </location>
</feature>
<keyword evidence="7 8" id="KW-0472">Membrane</keyword>
<feature type="transmembrane region" description="Helical" evidence="8">
    <location>
        <begin position="349"/>
        <end position="372"/>
    </location>
</feature>
<evidence type="ECO:0000256" key="2">
    <source>
        <dbReference type="ARBA" id="ARBA00022475"/>
    </source>
</evidence>